<name>A0ACB8QLV3_9AGAM</name>
<protein>
    <submittedName>
        <fullName evidence="1">Cytochrome P450</fullName>
    </submittedName>
</protein>
<dbReference type="Proteomes" id="UP000814128">
    <property type="component" value="Unassembled WGS sequence"/>
</dbReference>
<evidence type="ECO:0000313" key="1">
    <source>
        <dbReference type="EMBL" id="KAI0032662.1"/>
    </source>
</evidence>
<dbReference type="EMBL" id="MU273539">
    <property type="protein sequence ID" value="KAI0032662.1"/>
    <property type="molecule type" value="Genomic_DNA"/>
</dbReference>
<sequence length="549" mass="62001">MLGISNLVFQALCAVFVSFGGYVFLTFFPNLVRSYTSPLSNLPGPARGTFLHGNFDSELREPQAVRLLEAWTAKYGRAIRYHSFFWTHKLLTVDLKAMHHILSHGNIYRKSEFVRHGLGSVLGQGLLFVEGSDHKRERKVIAQNPAFGPAQVRKFTETFIEKSLELRDIFLDIASKTVRKDGRARIDVYSWLNKITLDIIGVTGFNYNFDSLHADEKNPNELYLAITKSLSTPRTHLALFQLSVPLLQSIPTRSLRERQEALRVINRIGRQLIKEKKAAVLAETVDGTVEKEDIHEHDLLSLLIRSNIASDMPESMQMTDEEILAQVPTFLIAGHETTSTLLSWTLFALSTTPHVQTKLRSELRAYPTDRPSIDELNSLEYLDAVIREALRLYAPVSGTQRAAMEDDVIPLEEPIIDKYGRSITSIRVAKGDVVTIPIRILNRSVDVWGEDAQEFRPERWQDLPEKVQSMPGVYSNLLSFLAGPHACIGFRFSLAEAKAILFTIAREFEFELALTADEIVRKTNIVGRPHIDGQSGAQLPMLIRPVRDD</sequence>
<reference evidence="1" key="1">
    <citation type="submission" date="2021-02" db="EMBL/GenBank/DDBJ databases">
        <authorList>
            <consortium name="DOE Joint Genome Institute"/>
            <person name="Ahrendt S."/>
            <person name="Looney B.P."/>
            <person name="Miyauchi S."/>
            <person name="Morin E."/>
            <person name="Drula E."/>
            <person name="Courty P.E."/>
            <person name="Chicoki N."/>
            <person name="Fauchery L."/>
            <person name="Kohler A."/>
            <person name="Kuo A."/>
            <person name="Labutti K."/>
            <person name="Pangilinan J."/>
            <person name="Lipzen A."/>
            <person name="Riley R."/>
            <person name="Andreopoulos W."/>
            <person name="He G."/>
            <person name="Johnson J."/>
            <person name="Barry K.W."/>
            <person name="Grigoriev I.V."/>
            <person name="Nagy L."/>
            <person name="Hibbett D."/>
            <person name="Henrissat B."/>
            <person name="Matheny P.B."/>
            <person name="Labbe J."/>
            <person name="Martin F."/>
        </authorList>
    </citation>
    <scope>NUCLEOTIDE SEQUENCE</scope>
    <source>
        <strain evidence="1">EC-137</strain>
    </source>
</reference>
<organism evidence="1 2">
    <name type="scientific">Vararia minispora EC-137</name>
    <dbReference type="NCBI Taxonomy" id="1314806"/>
    <lineage>
        <taxon>Eukaryota</taxon>
        <taxon>Fungi</taxon>
        <taxon>Dikarya</taxon>
        <taxon>Basidiomycota</taxon>
        <taxon>Agaricomycotina</taxon>
        <taxon>Agaricomycetes</taxon>
        <taxon>Russulales</taxon>
        <taxon>Lachnocladiaceae</taxon>
        <taxon>Vararia</taxon>
    </lineage>
</organism>
<proteinExistence type="predicted"/>
<gene>
    <name evidence="1" type="ORF">K488DRAFT_85637</name>
</gene>
<keyword evidence="2" id="KW-1185">Reference proteome</keyword>
<evidence type="ECO:0000313" key="2">
    <source>
        <dbReference type="Proteomes" id="UP000814128"/>
    </source>
</evidence>
<comment type="caution">
    <text evidence="1">The sequence shown here is derived from an EMBL/GenBank/DDBJ whole genome shotgun (WGS) entry which is preliminary data.</text>
</comment>
<reference evidence="1" key="2">
    <citation type="journal article" date="2022" name="New Phytol.">
        <title>Evolutionary transition to the ectomycorrhizal habit in the genomes of a hyperdiverse lineage of mushroom-forming fungi.</title>
        <authorList>
            <person name="Looney B."/>
            <person name="Miyauchi S."/>
            <person name="Morin E."/>
            <person name="Drula E."/>
            <person name="Courty P.E."/>
            <person name="Kohler A."/>
            <person name="Kuo A."/>
            <person name="LaButti K."/>
            <person name="Pangilinan J."/>
            <person name="Lipzen A."/>
            <person name="Riley R."/>
            <person name="Andreopoulos W."/>
            <person name="He G."/>
            <person name="Johnson J."/>
            <person name="Nolan M."/>
            <person name="Tritt A."/>
            <person name="Barry K.W."/>
            <person name="Grigoriev I.V."/>
            <person name="Nagy L.G."/>
            <person name="Hibbett D."/>
            <person name="Henrissat B."/>
            <person name="Matheny P.B."/>
            <person name="Labbe J."/>
            <person name="Martin F.M."/>
        </authorList>
    </citation>
    <scope>NUCLEOTIDE SEQUENCE</scope>
    <source>
        <strain evidence="1">EC-137</strain>
    </source>
</reference>
<accession>A0ACB8QLV3</accession>